<dbReference type="PRINTS" id="PR00598">
    <property type="entry name" value="HTHMARR"/>
</dbReference>
<dbReference type="InterPro" id="IPR036388">
    <property type="entry name" value="WH-like_DNA-bd_sf"/>
</dbReference>
<evidence type="ECO:0000313" key="4">
    <source>
        <dbReference type="Proteomes" id="UP000005387"/>
    </source>
</evidence>
<organism evidence="3 4">
    <name type="scientific">Paenibacillus curdlanolyticus YK9</name>
    <dbReference type="NCBI Taxonomy" id="717606"/>
    <lineage>
        <taxon>Bacteria</taxon>
        <taxon>Bacillati</taxon>
        <taxon>Bacillota</taxon>
        <taxon>Bacilli</taxon>
        <taxon>Bacillales</taxon>
        <taxon>Paenibacillaceae</taxon>
        <taxon>Paenibacillus</taxon>
    </lineage>
</organism>
<dbReference type="InterPro" id="IPR039422">
    <property type="entry name" value="MarR/SlyA-like"/>
</dbReference>
<dbReference type="RefSeq" id="WP_006037124.1">
    <property type="nucleotide sequence ID" value="NZ_AEDD01000002.1"/>
</dbReference>
<keyword evidence="1" id="KW-0238">DNA-binding</keyword>
<sequence length="150" mass="17195">MGDFQRVHDVFASFREVNKAFYHTLSSAAQQYGVTPVQYLVLKTLDQCPGIGLSELAELIYSTNSTSSGVIDRMVKAGWVSRERSETDRRSVKLELTEEGKLLWEKMYETRLKRLLPLRQTSDEDHATLLRIHKEIVSILNNAKEGQNHE</sequence>
<evidence type="ECO:0000259" key="2">
    <source>
        <dbReference type="PROSITE" id="PS50995"/>
    </source>
</evidence>
<dbReference type="PANTHER" id="PTHR33164">
    <property type="entry name" value="TRANSCRIPTIONAL REGULATOR, MARR FAMILY"/>
    <property type="match status" value="1"/>
</dbReference>
<accession>E0I637</accession>
<name>E0I637_9BACL</name>
<keyword evidence="4" id="KW-1185">Reference proteome</keyword>
<evidence type="ECO:0000313" key="3">
    <source>
        <dbReference type="EMBL" id="EFM12429.1"/>
    </source>
</evidence>
<dbReference type="InterPro" id="IPR036390">
    <property type="entry name" value="WH_DNA-bd_sf"/>
</dbReference>
<dbReference type="STRING" id="717606.PaecuDRAFT_1109"/>
<dbReference type="InterPro" id="IPR000835">
    <property type="entry name" value="HTH_MarR-typ"/>
</dbReference>
<dbReference type="SUPFAM" id="SSF46785">
    <property type="entry name" value="Winged helix' DNA-binding domain"/>
    <property type="match status" value="1"/>
</dbReference>
<dbReference type="OrthoDB" id="49580at2"/>
<dbReference type="AlphaFoldDB" id="E0I637"/>
<evidence type="ECO:0000256" key="1">
    <source>
        <dbReference type="ARBA" id="ARBA00023125"/>
    </source>
</evidence>
<dbReference type="Pfam" id="PF01047">
    <property type="entry name" value="MarR"/>
    <property type="match status" value="1"/>
</dbReference>
<dbReference type="EMBL" id="AEDD01000002">
    <property type="protein sequence ID" value="EFM12429.1"/>
    <property type="molecule type" value="Genomic_DNA"/>
</dbReference>
<feature type="domain" description="HTH marR-type" evidence="2">
    <location>
        <begin position="7"/>
        <end position="138"/>
    </location>
</feature>
<dbReference type="eggNOG" id="COG1846">
    <property type="taxonomic scope" value="Bacteria"/>
</dbReference>
<dbReference type="SMART" id="SM00347">
    <property type="entry name" value="HTH_MARR"/>
    <property type="match status" value="1"/>
</dbReference>
<proteinExistence type="predicted"/>
<dbReference type="Gene3D" id="1.10.10.10">
    <property type="entry name" value="Winged helix-like DNA-binding domain superfamily/Winged helix DNA-binding domain"/>
    <property type="match status" value="1"/>
</dbReference>
<gene>
    <name evidence="3" type="ORF">PaecuDRAFT_1109</name>
</gene>
<protein>
    <submittedName>
        <fullName evidence="3">Transcriptional regulator, MarR family</fullName>
    </submittedName>
</protein>
<dbReference type="GO" id="GO:0006950">
    <property type="term" value="P:response to stress"/>
    <property type="evidence" value="ECO:0007669"/>
    <property type="project" value="TreeGrafter"/>
</dbReference>
<dbReference type="GO" id="GO:0003677">
    <property type="term" value="F:DNA binding"/>
    <property type="evidence" value="ECO:0007669"/>
    <property type="project" value="UniProtKB-KW"/>
</dbReference>
<dbReference type="PANTHER" id="PTHR33164:SF43">
    <property type="entry name" value="HTH-TYPE TRANSCRIPTIONAL REPRESSOR YETL"/>
    <property type="match status" value="1"/>
</dbReference>
<dbReference type="PROSITE" id="PS50995">
    <property type="entry name" value="HTH_MARR_2"/>
    <property type="match status" value="1"/>
</dbReference>
<reference evidence="3 4" key="1">
    <citation type="submission" date="2010-07" db="EMBL/GenBank/DDBJ databases">
        <title>The draft genome of Paenibacillus curdlanolyticus YK9.</title>
        <authorList>
            <consortium name="US DOE Joint Genome Institute (JGI-PGF)"/>
            <person name="Lucas S."/>
            <person name="Copeland A."/>
            <person name="Lapidus A."/>
            <person name="Cheng J.-F."/>
            <person name="Bruce D."/>
            <person name="Goodwin L."/>
            <person name="Pitluck S."/>
            <person name="Land M.L."/>
            <person name="Hauser L."/>
            <person name="Chang Y.-J."/>
            <person name="Jeffries C."/>
            <person name="Anderson I.J."/>
            <person name="Johnson E."/>
            <person name="Loganathan U."/>
            <person name="Mulhopadhyay B."/>
            <person name="Kyrpides N."/>
            <person name="Woyke T.J."/>
        </authorList>
    </citation>
    <scope>NUCLEOTIDE SEQUENCE [LARGE SCALE GENOMIC DNA]</scope>
    <source>
        <strain evidence="3 4">YK9</strain>
    </source>
</reference>
<dbReference type="Proteomes" id="UP000005387">
    <property type="component" value="Unassembled WGS sequence"/>
</dbReference>
<dbReference type="GO" id="GO:0003700">
    <property type="term" value="F:DNA-binding transcription factor activity"/>
    <property type="evidence" value="ECO:0007669"/>
    <property type="project" value="InterPro"/>
</dbReference>